<dbReference type="GO" id="GO:0046856">
    <property type="term" value="P:phosphatidylinositol dephosphorylation"/>
    <property type="evidence" value="ECO:0007669"/>
    <property type="project" value="TreeGrafter"/>
</dbReference>
<proteinExistence type="predicted"/>
<dbReference type="PANTHER" id="PTHR45662:SF2">
    <property type="entry name" value="PHOSPHATIDYLINOSITOL-3-PHOSPHATASE SAC1"/>
    <property type="match status" value="1"/>
</dbReference>
<reference evidence="2 3" key="1">
    <citation type="journal article" date="2018" name="New Phytol.">
        <title>Phylogenomics of Endogonaceae and evolution of mycorrhizas within Mucoromycota.</title>
        <authorList>
            <person name="Chang Y."/>
            <person name="Desiro A."/>
            <person name="Na H."/>
            <person name="Sandor L."/>
            <person name="Lipzen A."/>
            <person name="Clum A."/>
            <person name="Barry K."/>
            <person name="Grigoriev I.V."/>
            <person name="Martin F.M."/>
            <person name="Stajich J.E."/>
            <person name="Smith M.E."/>
            <person name="Bonito G."/>
            <person name="Spatafora J.W."/>
        </authorList>
    </citation>
    <scope>NUCLEOTIDE SEQUENCE [LARGE SCALE GENOMIC DNA]</scope>
    <source>
        <strain evidence="2 3">AD002</strain>
    </source>
</reference>
<dbReference type="InterPro" id="IPR002013">
    <property type="entry name" value="SAC_dom"/>
</dbReference>
<dbReference type="PROSITE" id="PS50275">
    <property type="entry name" value="SAC"/>
    <property type="match status" value="1"/>
</dbReference>
<name>A0A433PGA3_9FUNG</name>
<accession>A0A433PGA3</accession>
<dbReference type="EMBL" id="RBNJ01024115">
    <property type="protein sequence ID" value="RUS16546.1"/>
    <property type="molecule type" value="Genomic_DNA"/>
</dbReference>
<dbReference type="PANTHER" id="PTHR45662">
    <property type="entry name" value="PHOSPHATIDYLINOSITIDE PHOSPHATASE SAC1"/>
    <property type="match status" value="1"/>
</dbReference>
<evidence type="ECO:0000313" key="2">
    <source>
        <dbReference type="EMBL" id="RUS16546.1"/>
    </source>
</evidence>
<evidence type="ECO:0000259" key="1">
    <source>
        <dbReference type="PROSITE" id="PS50275"/>
    </source>
</evidence>
<dbReference type="GO" id="GO:0043812">
    <property type="term" value="F:phosphatidylinositol-4-phosphate phosphatase activity"/>
    <property type="evidence" value="ECO:0007669"/>
    <property type="project" value="TreeGrafter"/>
</dbReference>
<feature type="domain" description="SAC" evidence="1">
    <location>
        <begin position="1"/>
        <end position="129"/>
    </location>
</feature>
<organism evidence="2 3">
    <name type="scientific">Jimgerdemannia flammicorona</name>
    <dbReference type="NCBI Taxonomy" id="994334"/>
    <lineage>
        <taxon>Eukaryota</taxon>
        <taxon>Fungi</taxon>
        <taxon>Fungi incertae sedis</taxon>
        <taxon>Mucoromycota</taxon>
        <taxon>Mucoromycotina</taxon>
        <taxon>Endogonomycetes</taxon>
        <taxon>Endogonales</taxon>
        <taxon>Endogonaceae</taxon>
        <taxon>Jimgerdemannia</taxon>
    </lineage>
</organism>
<protein>
    <submittedName>
        <fullName evidence="2">SacI homology domain-containing protein</fullName>
    </submittedName>
</protein>
<dbReference type="GO" id="GO:0005783">
    <property type="term" value="C:endoplasmic reticulum"/>
    <property type="evidence" value="ECO:0007669"/>
    <property type="project" value="TreeGrafter"/>
</dbReference>
<evidence type="ECO:0000313" key="3">
    <source>
        <dbReference type="Proteomes" id="UP000274822"/>
    </source>
</evidence>
<sequence length="134" mass="15302">MAHKIQISRGAEATQPAVERHFREQLLRYGEVHTVNLLAQKEHNPELALSAAYVKAVQTLSDKRALVLPMTNFDYHAECKGGNYENVTILTRRMSNEFERFGYFLGDAEGDQNGILLKQQGVFRTNCVDWWVSC</sequence>
<gene>
    <name evidence="2" type="ORF">BC938DRAFT_476546</name>
</gene>
<dbReference type="AlphaFoldDB" id="A0A433PGA3"/>
<dbReference type="Pfam" id="PF02383">
    <property type="entry name" value="Syja_N"/>
    <property type="match status" value="1"/>
</dbReference>
<comment type="caution">
    <text evidence="2">The sequence shown here is derived from an EMBL/GenBank/DDBJ whole genome shotgun (WGS) entry which is preliminary data.</text>
</comment>
<keyword evidence="3" id="KW-1185">Reference proteome</keyword>
<dbReference type="Proteomes" id="UP000274822">
    <property type="component" value="Unassembled WGS sequence"/>
</dbReference>